<dbReference type="OrthoDB" id="3729996at2"/>
<feature type="transmembrane region" description="Helical" evidence="2">
    <location>
        <begin position="288"/>
        <end position="305"/>
    </location>
</feature>
<keyword evidence="2" id="KW-1133">Transmembrane helix</keyword>
<dbReference type="Pfam" id="PF10101">
    <property type="entry name" value="DUF2339"/>
    <property type="match status" value="2"/>
</dbReference>
<dbReference type="InterPro" id="IPR019286">
    <property type="entry name" value="DUF2339_TM"/>
</dbReference>
<feature type="transmembrane region" description="Helical" evidence="2">
    <location>
        <begin position="184"/>
        <end position="203"/>
    </location>
</feature>
<dbReference type="Proteomes" id="UP000267536">
    <property type="component" value="Unassembled WGS sequence"/>
</dbReference>
<feature type="compositionally biased region" description="Pro residues" evidence="1">
    <location>
        <begin position="60"/>
        <end position="77"/>
    </location>
</feature>
<keyword evidence="2" id="KW-0812">Transmembrane</keyword>
<evidence type="ECO:0000256" key="2">
    <source>
        <dbReference type="SAM" id="Phobius"/>
    </source>
</evidence>
<gene>
    <name evidence="3" type="ORF">EF294_15115</name>
</gene>
<dbReference type="EMBL" id="RKMH01000011">
    <property type="protein sequence ID" value="RPA58509.1"/>
    <property type="molecule type" value="Genomic_DNA"/>
</dbReference>
<feature type="transmembrane region" description="Helical" evidence="2">
    <location>
        <begin position="632"/>
        <end position="650"/>
    </location>
</feature>
<feature type="transmembrane region" description="Helical" evidence="2">
    <location>
        <begin position="425"/>
        <end position="442"/>
    </location>
</feature>
<feature type="transmembrane region" description="Helical" evidence="2">
    <location>
        <begin position="472"/>
        <end position="493"/>
    </location>
</feature>
<feature type="transmembrane region" description="Helical" evidence="2">
    <location>
        <begin position="369"/>
        <end position="389"/>
    </location>
</feature>
<reference evidence="3 4" key="1">
    <citation type="submission" date="2018-11" db="EMBL/GenBank/DDBJ databases">
        <title>Draft genome sequence of Gordonia sp. RS15-1S isolated from rice stems.</title>
        <authorList>
            <person name="Muangham S."/>
        </authorList>
    </citation>
    <scope>NUCLEOTIDE SEQUENCE [LARGE SCALE GENOMIC DNA]</scope>
    <source>
        <strain evidence="3 4">RS15-1S</strain>
    </source>
</reference>
<feature type="transmembrane region" description="Helical" evidence="2">
    <location>
        <begin position="341"/>
        <end position="362"/>
    </location>
</feature>
<organism evidence="3 4">
    <name type="scientific">Gordonia oryzae</name>
    <dbReference type="NCBI Taxonomy" id="2487349"/>
    <lineage>
        <taxon>Bacteria</taxon>
        <taxon>Bacillati</taxon>
        <taxon>Actinomycetota</taxon>
        <taxon>Actinomycetes</taxon>
        <taxon>Mycobacteriales</taxon>
        <taxon>Gordoniaceae</taxon>
        <taxon>Gordonia</taxon>
    </lineage>
</organism>
<feature type="transmembrane region" description="Helical" evidence="2">
    <location>
        <begin position="448"/>
        <end position="465"/>
    </location>
</feature>
<proteinExistence type="predicted"/>
<feature type="transmembrane region" description="Helical" evidence="2">
    <location>
        <begin position="508"/>
        <end position="529"/>
    </location>
</feature>
<name>A0A3N4G6U7_9ACTN</name>
<feature type="transmembrane region" description="Helical" evidence="2">
    <location>
        <begin position="541"/>
        <end position="566"/>
    </location>
</feature>
<evidence type="ECO:0000256" key="1">
    <source>
        <dbReference type="SAM" id="MobiDB-lite"/>
    </source>
</evidence>
<feature type="transmembrane region" description="Helical" evidence="2">
    <location>
        <begin position="154"/>
        <end position="178"/>
    </location>
</feature>
<feature type="transmembrane region" description="Helical" evidence="2">
    <location>
        <begin position="265"/>
        <end position="282"/>
    </location>
</feature>
<feature type="transmembrane region" description="Helical" evidence="2">
    <location>
        <begin position="572"/>
        <end position="592"/>
    </location>
</feature>
<keyword evidence="2" id="KW-0472">Membrane</keyword>
<feature type="transmembrane region" description="Helical" evidence="2">
    <location>
        <begin position="215"/>
        <end position="235"/>
    </location>
</feature>
<evidence type="ECO:0000313" key="4">
    <source>
        <dbReference type="Proteomes" id="UP000267536"/>
    </source>
</evidence>
<accession>A0A3N4G6U7</accession>
<dbReference type="PANTHER" id="PTHR38434">
    <property type="entry name" value="BLL2549 PROTEIN"/>
    <property type="match status" value="1"/>
</dbReference>
<dbReference type="PANTHER" id="PTHR38434:SF1">
    <property type="entry name" value="BLL2549 PROTEIN"/>
    <property type="match status" value="1"/>
</dbReference>
<evidence type="ECO:0000313" key="3">
    <source>
        <dbReference type="EMBL" id="RPA58509.1"/>
    </source>
</evidence>
<sequence>MNHAPTPGGPTPAPSDTTVTVLERISGQFADIARSMTSISDDMTTLQSILGAAPVTAQPSPQPVAPQPVAPQAVPSPPHHHQSPAPYAIPTYQPVRPAPYAMPVGPMPFNPMPVGSMPPRPPYPPAGHRPPMTPRRTMSERISQAAERGLVGKLLAAAGVGITLIGVVLLLVLAAQAGLLRPELRVAGGALLAVALVGVGTVLGRDARRRSGAAALVATGVAAALFDVLAITAIYHWVPDYVALIVAAVIAAGGLGVAHWWNSQALALMVGIPLVALAPFITGEIDDLLVGFLLVYTTATLWIQLGRNWIAMFATNTTVATLPLCYAVVEGMLTYQDDVEWFVIVALSLNMLLATSSALVLLRSSTQPLILTLVACATLVPMLGAAAVAGPAVSSIMLALTAVALATLALGAGRLRGVTSAVQTVWLSASAVATCGALIAGLGGPGLVIGLAGVGLVVAVGACVTNQLALQLRIVGTVFTGLSLFGSLTLGAIDRMVLRNSLSATTQAQLVIVAAVSLAAVATLTWSWARVRRSDVPAIGTIGSLISLGLVTEVCVGLGGAISGGADSGFRAGHTVATIAWVLTAAAGLIWARRLHGSSRTLTVTVSLVIVAAAVAKLFLFDLAALDGLFRVIAFIVVGLLLLTLGVVYAQSLNSDGGRTHPRTP</sequence>
<feature type="region of interest" description="Disordered" evidence="1">
    <location>
        <begin position="55"/>
        <end position="90"/>
    </location>
</feature>
<dbReference type="AlphaFoldDB" id="A0A3N4G6U7"/>
<keyword evidence="4" id="KW-1185">Reference proteome</keyword>
<feature type="transmembrane region" description="Helical" evidence="2">
    <location>
        <begin position="604"/>
        <end position="626"/>
    </location>
</feature>
<comment type="caution">
    <text evidence="3">The sequence shown here is derived from an EMBL/GenBank/DDBJ whole genome shotgun (WGS) entry which is preliminary data.</text>
</comment>
<feature type="transmembrane region" description="Helical" evidence="2">
    <location>
        <begin position="310"/>
        <end position="329"/>
    </location>
</feature>
<feature type="transmembrane region" description="Helical" evidence="2">
    <location>
        <begin position="395"/>
        <end position="413"/>
    </location>
</feature>
<protein>
    <submittedName>
        <fullName evidence="3">DUF2339 domain-containing protein</fullName>
    </submittedName>
</protein>
<feature type="transmembrane region" description="Helical" evidence="2">
    <location>
        <begin position="241"/>
        <end position="258"/>
    </location>
</feature>